<feature type="transmembrane region" description="Helical" evidence="5">
    <location>
        <begin position="85"/>
        <end position="102"/>
    </location>
</feature>
<dbReference type="Pfam" id="PF00403">
    <property type="entry name" value="HMA"/>
    <property type="match status" value="1"/>
</dbReference>
<dbReference type="Gene3D" id="3.30.70.100">
    <property type="match status" value="1"/>
</dbReference>
<name>A0ABX0IAN5_9FLAO</name>
<dbReference type="Proteomes" id="UP000800984">
    <property type="component" value="Unassembled WGS sequence"/>
</dbReference>
<evidence type="ECO:0000256" key="5">
    <source>
        <dbReference type="SAM" id="Phobius"/>
    </source>
</evidence>
<feature type="domain" description="HMA" evidence="6">
    <location>
        <begin position="1"/>
        <end position="67"/>
    </location>
</feature>
<comment type="caution">
    <text evidence="7">The sequence shown here is derived from an EMBL/GenBank/DDBJ whole genome shotgun (WGS) entry which is preliminary data.</text>
</comment>
<evidence type="ECO:0000259" key="6">
    <source>
        <dbReference type="PROSITE" id="PS50846"/>
    </source>
</evidence>
<keyword evidence="4 5" id="KW-0472">Membrane</keyword>
<keyword evidence="3 5" id="KW-1133">Transmembrane helix</keyword>
<dbReference type="InterPro" id="IPR009908">
    <property type="entry name" value="Methylamine_util_MauE"/>
</dbReference>
<feature type="transmembrane region" description="Helical" evidence="5">
    <location>
        <begin position="151"/>
        <end position="171"/>
    </location>
</feature>
<evidence type="ECO:0000256" key="1">
    <source>
        <dbReference type="ARBA" id="ARBA00004141"/>
    </source>
</evidence>
<feature type="transmembrane region" description="Helical" evidence="5">
    <location>
        <begin position="177"/>
        <end position="196"/>
    </location>
</feature>
<keyword evidence="2 5" id="KW-0812">Transmembrane</keyword>
<comment type="subcellular location">
    <subcellularLocation>
        <location evidence="1">Membrane</location>
        <topology evidence="1">Multi-pass membrane protein</topology>
    </subcellularLocation>
</comment>
<organism evidence="7 8">
    <name type="scientific">Flavobacterium difficile</name>
    <dbReference type="NCBI Taxonomy" id="2709659"/>
    <lineage>
        <taxon>Bacteria</taxon>
        <taxon>Pseudomonadati</taxon>
        <taxon>Bacteroidota</taxon>
        <taxon>Flavobacteriia</taxon>
        <taxon>Flavobacteriales</taxon>
        <taxon>Flavobacteriaceae</taxon>
        <taxon>Flavobacterium</taxon>
    </lineage>
</organism>
<dbReference type="CDD" id="cd00371">
    <property type="entry name" value="HMA"/>
    <property type="match status" value="1"/>
</dbReference>
<proteinExistence type="predicted"/>
<sequence length="237" mass="26690">MTHQYQITGMTCSSCEAKVKSALLTIENVTSVEVSKDTNSATITMNKHIALSNFQKALDNKYQISAVNHSEIEEQAKSWLETYKPILLIFFYISLVTILIQIKNQSFNLMEAMQHFMAGFFLVFSFFKLLNLKGFAESYVMYDVVARKIPIWAYLYAFTELMLGIAFLTGFNPLTTNSVTFLVMSISIIGVLQSVLNKKKIQCACLGAIFNLPMSTVTIIEDALMIIMSGLMIIHLI</sequence>
<dbReference type="RefSeq" id="WP_166077636.1">
    <property type="nucleotide sequence ID" value="NZ_JAAJBT010000006.1"/>
</dbReference>
<dbReference type="PROSITE" id="PS50846">
    <property type="entry name" value="HMA_2"/>
    <property type="match status" value="1"/>
</dbReference>
<dbReference type="Pfam" id="PF07291">
    <property type="entry name" value="MauE"/>
    <property type="match status" value="1"/>
</dbReference>
<evidence type="ECO:0000256" key="4">
    <source>
        <dbReference type="ARBA" id="ARBA00023136"/>
    </source>
</evidence>
<evidence type="ECO:0000256" key="2">
    <source>
        <dbReference type="ARBA" id="ARBA00022692"/>
    </source>
</evidence>
<dbReference type="EMBL" id="JAAJBT010000006">
    <property type="protein sequence ID" value="NHM02515.1"/>
    <property type="molecule type" value="Genomic_DNA"/>
</dbReference>
<evidence type="ECO:0000256" key="3">
    <source>
        <dbReference type="ARBA" id="ARBA00022989"/>
    </source>
</evidence>
<gene>
    <name evidence="7" type="ORF">G4D72_10405</name>
</gene>
<evidence type="ECO:0000313" key="8">
    <source>
        <dbReference type="Proteomes" id="UP000800984"/>
    </source>
</evidence>
<keyword evidence="8" id="KW-1185">Reference proteome</keyword>
<dbReference type="InterPro" id="IPR006121">
    <property type="entry name" value="HMA_dom"/>
</dbReference>
<feature type="transmembrane region" description="Helical" evidence="5">
    <location>
        <begin position="208"/>
        <end position="234"/>
    </location>
</feature>
<protein>
    <submittedName>
        <fullName evidence="7">Heavy-metal-associated domain-containing protein</fullName>
    </submittedName>
</protein>
<feature type="transmembrane region" description="Helical" evidence="5">
    <location>
        <begin position="114"/>
        <end position="130"/>
    </location>
</feature>
<dbReference type="SUPFAM" id="SSF55008">
    <property type="entry name" value="HMA, heavy metal-associated domain"/>
    <property type="match status" value="1"/>
</dbReference>
<dbReference type="InterPro" id="IPR036163">
    <property type="entry name" value="HMA_dom_sf"/>
</dbReference>
<accession>A0ABX0IAN5</accession>
<evidence type="ECO:0000313" key="7">
    <source>
        <dbReference type="EMBL" id="NHM02515.1"/>
    </source>
</evidence>
<reference evidence="7 8" key="1">
    <citation type="submission" date="2020-02" db="EMBL/GenBank/DDBJ databases">
        <authorList>
            <person name="Chen W.-M."/>
        </authorList>
    </citation>
    <scope>NUCLEOTIDE SEQUENCE [LARGE SCALE GENOMIC DNA]</scope>
    <source>
        <strain evidence="7 8">KDG-16</strain>
    </source>
</reference>